<dbReference type="Proteomes" id="UP001431963">
    <property type="component" value="Unassembled WGS sequence"/>
</dbReference>
<comment type="catalytic activity">
    <reaction evidence="1">
        <text>Hydrolyzes the link between N-acetylmuramoyl residues and L-amino acid residues in certain cell-wall glycopeptides.</text>
        <dbReference type="EC" id="3.5.1.28"/>
    </reaction>
</comment>
<dbReference type="CDD" id="cd06583">
    <property type="entry name" value="PGRP"/>
    <property type="match status" value="1"/>
</dbReference>
<comment type="cofactor">
    <cofactor evidence="2">
        <name>Zn(2+)</name>
        <dbReference type="ChEBI" id="CHEBI:29105"/>
    </cofactor>
</comment>
<evidence type="ECO:0000256" key="9">
    <source>
        <dbReference type="ARBA" id="ARBA00022833"/>
    </source>
</evidence>
<evidence type="ECO:0000313" key="14">
    <source>
        <dbReference type="EMBL" id="MEH7830361.1"/>
    </source>
</evidence>
<evidence type="ECO:0000256" key="1">
    <source>
        <dbReference type="ARBA" id="ARBA00001561"/>
    </source>
</evidence>
<evidence type="ECO:0000256" key="4">
    <source>
        <dbReference type="ARBA" id="ARBA00007553"/>
    </source>
</evidence>
<dbReference type="Pfam" id="PF01510">
    <property type="entry name" value="Amidase_2"/>
    <property type="match status" value="1"/>
</dbReference>
<evidence type="ECO:0000256" key="2">
    <source>
        <dbReference type="ARBA" id="ARBA00001947"/>
    </source>
</evidence>
<keyword evidence="8 14" id="KW-0378">Hydrolase</keyword>
<dbReference type="InterPro" id="IPR003646">
    <property type="entry name" value="SH3-like_bac-type"/>
</dbReference>
<reference evidence="14" key="1">
    <citation type="submission" date="2024-02" db="EMBL/GenBank/DDBJ databases">
        <title>Genome sequences of strain Gemmobacter sp. JM10B15.</title>
        <authorList>
            <person name="Zhang M."/>
        </authorList>
    </citation>
    <scope>NUCLEOTIDE SEQUENCE</scope>
    <source>
        <strain evidence="14">JM10B15</strain>
    </source>
</reference>
<evidence type="ECO:0000256" key="12">
    <source>
        <dbReference type="ARBA" id="ARBA00042615"/>
    </source>
</evidence>
<comment type="subcellular location">
    <subcellularLocation>
        <location evidence="3">Cytoplasm</location>
    </subcellularLocation>
</comment>
<evidence type="ECO:0000256" key="10">
    <source>
        <dbReference type="ARBA" id="ARBA00023316"/>
    </source>
</evidence>
<gene>
    <name evidence="14" type="ORF">V6590_19595</name>
</gene>
<evidence type="ECO:0000259" key="13">
    <source>
        <dbReference type="PROSITE" id="PS51781"/>
    </source>
</evidence>
<evidence type="ECO:0000256" key="7">
    <source>
        <dbReference type="ARBA" id="ARBA00022723"/>
    </source>
</evidence>
<dbReference type="EC" id="3.5.1.28" evidence="5"/>
<dbReference type="GO" id="GO:0008745">
    <property type="term" value="F:N-acetylmuramoyl-L-alanine amidase activity"/>
    <property type="evidence" value="ECO:0007669"/>
    <property type="project" value="UniProtKB-EC"/>
</dbReference>
<evidence type="ECO:0000256" key="5">
    <source>
        <dbReference type="ARBA" id="ARBA00011901"/>
    </source>
</evidence>
<dbReference type="SUPFAM" id="SSF55846">
    <property type="entry name" value="N-acetylmuramoyl-L-alanine amidase-like"/>
    <property type="match status" value="1"/>
</dbReference>
<dbReference type="PROSITE" id="PS51781">
    <property type="entry name" value="SH3B"/>
    <property type="match status" value="1"/>
</dbReference>
<keyword evidence="10" id="KW-0961">Cell wall biogenesis/degradation</keyword>
<dbReference type="EMBL" id="JBALHR010000022">
    <property type="protein sequence ID" value="MEH7830361.1"/>
    <property type="molecule type" value="Genomic_DNA"/>
</dbReference>
<keyword evidence="9" id="KW-0862">Zinc</keyword>
<dbReference type="Gene3D" id="3.40.80.10">
    <property type="entry name" value="Peptidoglycan recognition protein-like"/>
    <property type="match status" value="1"/>
</dbReference>
<dbReference type="PANTHER" id="PTHR30417:SF4">
    <property type="entry name" value="1,6-ANHYDRO-N-ACETYLMURAMYL-L-ALANINE AMIDASE AMPD"/>
    <property type="match status" value="1"/>
</dbReference>
<comment type="similarity">
    <text evidence="4">Belongs to the N-acetylmuramoyl-L-alanine amidase 2 family.</text>
</comment>
<comment type="caution">
    <text evidence="14">The sequence shown here is derived from an EMBL/GenBank/DDBJ whole genome shotgun (WGS) entry which is preliminary data.</text>
</comment>
<accession>A0ABU8C089</accession>
<evidence type="ECO:0000313" key="15">
    <source>
        <dbReference type="Proteomes" id="UP001431963"/>
    </source>
</evidence>
<dbReference type="PANTHER" id="PTHR30417">
    <property type="entry name" value="N-ACETYLMURAMOYL-L-ALANINE AMIDASE AMID"/>
    <property type="match status" value="1"/>
</dbReference>
<feature type="domain" description="SH3b" evidence="13">
    <location>
        <begin position="217"/>
        <end position="286"/>
    </location>
</feature>
<keyword evidence="7" id="KW-0479">Metal-binding</keyword>
<protein>
    <recommendedName>
        <fullName evidence="11">1,6-anhydro-N-acetylmuramyl-L-alanine amidase AmpD</fullName>
        <ecNumber evidence="5">3.5.1.28</ecNumber>
    </recommendedName>
    <alternativeName>
        <fullName evidence="12">N-acetylmuramoyl-L-alanine amidase</fullName>
    </alternativeName>
</protein>
<keyword evidence="6" id="KW-0963">Cytoplasm</keyword>
<dbReference type="RefSeq" id="WP_335425404.1">
    <property type="nucleotide sequence ID" value="NZ_JBALHR010000022.1"/>
</dbReference>
<organism evidence="14 15">
    <name type="scientific">Gemmobacter denitrificans</name>
    <dbReference type="NCBI Taxonomy" id="3123040"/>
    <lineage>
        <taxon>Bacteria</taxon>
        <taxon>Pseudomonadati</taxon>
        <taxon>Pseudomonadota</taxon>
        <taxon>Alphaproteobacteria</taxon>
        <taxon>Rhodobacterales</taxon>
        <taxon>Paracoccaceae</taxon>
        <taxon>Gemmobacter</taxon>
    </lineage>
</organism>
<dbReference type="InterPro" id="IPR002502">
    <property type="entry name" value="Amidase_domain"/>
</dbReference>
<dbReference type="InterPro" id="IPR036505">
    <property type="entry name" value="Amidase/PGRP_sf"/>
</dbReference>
<sequence>MKLKNHRIEGIPFLPARLTGGTITPEIVILHDTAGRLDKFNSRDYLARTTKASVHFVIERDGTVSQLVPTNRRAGHAGQSSYHGRPDCNAFSIGIEIVNPGRMTRGAGGSVLAWWGQDFGPGGQIGGYGLADLETPEHGRGTWMAYAPEQIEAVEALLLALFATIPSLRDITTHWYVSPGRKVDVNPLFPLEAIRARVLGRDDPALQAANAGSTPEAPGAFVQVEAAAGLNLRSWPSFNPNVITSIPGGTRLPVNRQGSFSGRQWLNVTYSGRDGWIVAAYTQPIPPSA</sequence>
<evidence type="ECO:0000256" key="8">
    <source>
        <dbReference type="ARBA" id="ARBA00022801"/>
    </source>
</evidence>
<evidence type="ECO:0000256" key="3">
    <source>
        <dbReference type="ARBA" id="ARBA00004496"/>
    </source>
</evidence>
<dbReference type="Gene3D" id="2.30.30.40">
    <property type="entry name" value="SH3 Domains"/>
    <property type="match status" value="1"/>
</dbReference>
<dbReference type="SMART" id="SM00644">
    <property type="entry name" value="Ami_2"/>
    <property type="match status" value="1"/>
</dbReference>
<name>A0ABU8C089_9RHOB</name>
<keyword evidence="15" id="KW-1185">Reference proteome</keyword>
<evidence type="ECO:0000256" key="6">
    <source>
        <dbReference type="ARBA" id="ARBA00022490"/>
    </source>
</evidence>
<dbReference type="InterPro" id="IPR051206">
    <property type="entry name" value="NAMLAA_amidase_2"/>
</dbReference>
<evidence type="ECO:0000256" key="11">
    <source>
        <dbReference type="ARBA" id="ARBA00039257"/>
    </source>
</evidence>
<proteinExistence type="inferred from homology"/>